<sequence length="108" mass="12067">MNKYARFPDQRSPVSFSPCLSNSGDMEPLPHPPKMRLETSHTAPSHHLAPIRPSIALAHHPLPPKRSNGGARSTPLTPSWQLPRLRLDPLRTTTHHPHKAESKAINEE</sequence>
<protein>
    <submittedName>
        <fullName evidence="2">Uncharacterized protein</fullName>
    </submittedName>
</protein>
<evidence type="ECO:0000313" key="3">
    <source>
        <dbReference type="Proteomes" id="UP000305067"/>
    </source>
</evidence>
<accession>A0A5C3QBY8</accession>
<feature type="compositionally biased region" description="Polar residues" evidence="1">
    <location>
        <begin position="70"/>
        <end position="80"/>
    </location>
</feature>
<evidence type="ECO:0000256" key="1">
    <source>
        <dbReference type="SAM" id="MobiDB-lite"/>
    </source>
</evidence>
<feature type="compositionally biased region" description="Polar residues" evidence="1">
    <location>
        <begin position="12"/>
        <end position="24"/>
    </location>
</feature>
<dbReference type="AlphaFoldDB" id="A0A5C3QBY8"/>
<reference evidence="2 3" key="1">
    <citation type="journal article" date="2019" name="Nat. Ecol. Evol.">
        <title>Megaphylogeny resolves global patterns of mushroom evolution.</title>
        <authorList>
            <person name="Varga T."/>
            <person name="Krizsan K."/>
            <person name="Foldi C."/>
            <person name="Dima B."/>
            <person name="Sanchez-Garcia M."/>
            <person name="Sanchez-Ramirez S."/>
            <person name="Szollosi G.J."/>
            <person name="Szarkandi J.G."/>
            <person name="Papp V."/>
            <person name="Albert L."/>
            <person name="Andreopoulos W."/>
            <person name="Angelini C."/>
            <person name="Antonin V."/>
            <person name="Barry K.W."/>
            <person name="Bougher N.L."/>
            <person name="Buchanan P."/>
            <person name="Buyck B."/>
            <person name="Bense V."/>
            <person name="Catcheside P."/>
            <person name="Chovatia M."/>
            <person name="Cooper J."/>
            <person name="Damon W."/>
            <person name="Desjardin D."/>
            <person name="Finy P."/>
            <person name="Geml J."/>
            <person name="Haridas S."/>
            <person name="Hughes K."/>
            <person name="Justo A."/>
            <person name="Karasinski D."/>
            <person name="Kautmanova I."/>
            <person name="Kiss B."/>
            <person name="Kocsube S."/>
            <person name="Kotiranta H."/>
            <person name="LaButti K.M."/>
            <person name="Lechner B.E."/>
            <person name="Liimatainen K."/>
            <person name="Lipzen A."/>
            <person name="Lukacs Z."/>
            <person name="Mihaltcheva S."/>
            <person name="Morgado L.N."/>
            <person name="Niskanen T."/>
            <person name="Noordeloos M.E."/>
            <person name="Ohm R.A."/>
            <person name="Ortiz-Santana B."/>
            <person name="Ovrebo C."/>
            <person name="Racz N."/>
            <person name="Riley R."/>
            <person name="Savchenko A."/>
            <person name="Shiryaev A."/>
            <person name="Soop K."/>
            <person name="Spirin V."/>
            <person name="Szebenyi C."/>
            <person name="Tomsovsky M."/>
            <person name="Tulloss R.E."/>
            <person name="Uehling J."/>
            <person name="Grigoriev I.V."/>
            <person name="Vagvolgyi C."/>
            <person name="Papp T."/>
            <person name="Martin F.M."/>
            <person name="Miettinen O."/>
            <person name="Hibbett D.S."/>
            <person name="Nagy L.G."/>
        </authorList>
    </citation>
    <scope>NUCLEOTIDE SEQUENCE [LARGE SCALE GENOMIC DNA]</scope>
    <source>
        <strain evidence="2 3">CBS 309.79</strain>
    </source>
</reference>
<proteinExistence type="predicted"/>
<dbReference type="Proteomes" id="UP000305067">
    <property type="component" value="Unassembled WGS sequence"/>
</dbReference>
<gene>
    <name evidence="2" type="ORF">BDV98DRAFT_574020</name>
</gene>
<keyword evidence="3" id="KW-1185">Reference proteome</keyword>
<feature type="compositionally biased region" description="Basic and acidic residues" evidence="1">
    <location>
        <begin position="99"/>
        <end position="108"/>
    </location>
</feature>
<name>A0A5C3QBY8_9AGAR</name>
<evidence type="ECO:0000313" key="2">
    <source>
        <dbReference type="EMBL" id="TFK97678.1"/>
    </source>
</evidence>
<dbReference type="EMBL" id="ML178845">
    <property type="protein sequence ID" value="TFK97678.1"/>
    <property type="molecule type" value="Genomic_DNA"/>
</dbReference>
<feature type="region of interest" description="Disordered" evidence="1">
    <location>
        <begin position="1"/>
        <end position="108"/>
    </location>
</feature>
<organism evidence="2 3">
    <name type="scientific">Pterulicium gracile</name>
    <dbReference type="NCBI Taxonomy" id="1884261"/>
    <lineage>
        <taxon>Eukaryota</taxon>
        <taxon>Fungi</taxon>
        <taxon>Dikarya</taxon>
        <taxon>Basidiomycota</taxon>
        <taxon>Agaricomycotina</taxon>
        <taxon>Agaricomycetes</taxon>
        <taxon>Agaricomycetidae</taxon>
        <taxon>Agaricales</taxon>
        <taxon>Pleurotineae</taxon>
        <taxon>Pterulaceae</taxon>
        <taxon>Pterulicium</taxon>
    </lineage>
</organism>